<name>A0A2A2HF55_9EURY</name>
<feature type="region of interest" description="Disordered" evidence="1">
    <location>
        <begin position="386"/>
        <end position="409"/>
    </location>
</feature>
<evidence type="ECO:0000313" key="4">
    <source>
        <dbReference type="Proteomes" id="UP000217528"/>
    </source>
</evidence>
<gene>
    <name evidence="2" type="ORF">ASJ82_01150</name>
    <name evidence="3" type="ORF">MSCUN_12670</name>
</gene>
<dbReference type="Proteomes" id="UP000246004">
    <property type="component" value="Unassembled WGS sequence"/>
</dbReference>
<dbReference type="Proteomes" id="UP000217528">
    <property type="component" value="Unassembled WGS sequence"/>
</dbReference>
<evidence type="ECO:0000313" key="5">
    <source>
        <dbReference type="Proteomes" id="UP000246004"/>
    </source>
</evidence>
<reference evidence="3 5" key="1">
    <citation type="submission" date="2016-04" db="EMBL/GenBank/DDBJ databases">
        <title>Genome sequence of Methanosphaera cuniculi DSM 4103.</title>
        <authorList>
            <person name="Poehlein A."/>
            <person name="Seedorf H."/>
            <person name="Daniel R."/>
        </authorList>
    </citation>
    <scope>NUCLEOTIDE SEQUENCE [LARGE SCALE GENOMIC DNA]</scope>
    <source>
        <strain evidence="3 5">DSM 4103</strain>
    </source>
</reference>
<protein>
    <recommendedName>
        <fullName evidence="6">Phage capsid family protein</fullName>
    </recommendedName>
</protein>
<sequence length="409" mass="45800">MYKKFNDSEYVKGTIPTDAIRNQQHFVMKWDKGYPTTSNDATTMFKPGYKQQAEADSFIAEVTEDSVIFDNSRFMPLDTVEFDFSFLDAEANFYSMRDLTGASAGNQVAPFDSPNVSENVPTFKRSSLYCKPLVSYSTTPWLMVQENLEGDRFLQSFQSQVTERLKFNLELISLYGVNDPTKGKQGINIIDGMFKQLKDQYDNAYKTNYQTNVRTPQGVYCGINGGDFTAKDPVKIDFTKTLATDGTDAVVQLEDMLTQFGVQKGNRSKAKFYMSNEAYAKLIQIAQKRETQMADALYFEGGELKIWNTPVVVCDAFDYKVNEFGNNILLADLDSFVIGMKRDVETQSEFNLRNQAYDTVTRVYFDNLVLRPKDLLYAECSGLPSQATVPAGGSSSSSGSSSTGGSDKT</sequence>
<dbReference type="EMBL" id="LWMS01000044">
    <property type="protein sequence ID" value="PWL07736.1"/>
    <property type="molecule type" value="Genomic_DNA"/>
</dbReference>
<organism evidence="2 4">
    <name type="scientific">Methanosphaera cuniculi</name>
    <dbReference type="NCBI Taxonomy" id="1077256"/>
    <lineage>
        <taxon>Archaea</taxon>
        <taxon>Methanobacteriati</taxon>
        <taxon>Methanobacteriota</taxon>
        <taxon>Methanomada group</taxon>
        <taxon>Methanobacteria</taxon>
        <taxon>Methanobacteriales</taxon>
        <taxon>Methanobacteriaceae</taxon>
        <taxon>Methanosphaera</taxon>
    </lineage>
</organism>
<evidence type="ECO:0000313" key="3">
    <source>
        <dbReference type="EMBL" id="PWL07736.1"/>
    </source>
</evidence>
<keyword evidence="4" id="KW-1185">Reference proteome</keyword>
<proteinExistence type="predicted"/>
<dbReference type="EMBL" id="LMVN01000002">
    <property type="protein sequence ID" value="PAV08101.1"/>
    <property type="molecule type" value="Genomic_DNA"/>
</dbReference>
<feature type="compositionally biased region" description="Low complexity" evidence="1">
    <location>
        <begin position="392"/>
        <end position="409"/>
    </location>
</feature>
<evidence type="ECO:0008006" key="6">
    <source>
        <dbReference type="Google" id="ProtNLM"/>
    </source>
</evidence>
<evidence type="ECO:0000313" key="2">
    <source>
        <dbReference type="EMBL" id="PAV08101.1"/>
    </source>
</evidence>
<dbReference type="RefSeq" id="WP_095608001.1">
    <property type="nucleotide sequence ID" value="NZ_LMVN01000002.1"/>
</dbReference>
<dbReference type="AlphaFoldDB" id="A0A2A2HF55"/>
<reference evidence="2 4" key="2">
    <citation type="journal article" date="2017" name="BMC Genomics">
        <title>Genomic analysis of methanogenic archaea reveals a shift towards energy conservation.</title>
        <authorList>
            <person name="Gilmore S.P."/>
            <person name="Henske J.K."/>
            <person name="Sexton J.A."/>
            <person name="Solomon K.V."/>
            <person name="Seppala S."/>
            <person name="Yoo J.I."/>
            <person name="Huyett L.M."/>
            <person name="Pressman A."/>
            <person name="Cogan J.Z."/>
            <person name="Kivenson V."/>
            <person name="Peng X."/>
            <person name="Tan Y."/>
            <person name="Valentine D.L."/>
            <person name="O'Malley M.A."/>
        </authorList>
    </citation>
    <scope>NUCLEOTIDE SEQUENCE [LARGE SCALE GENOMIC DNA]</scope>
    <source>
        <strain evidence="2 4">1R-7</strain>
    </source>
</reference>
<evidence type="ECO:0000256" key="1">
    <source>
        <dbReference type="SAM" id="MobiDB-lite"/>
    </source>
</evidence>
<comment type="caution">
    <text evidence="2">The sequence shown here is derived from an EMBL/GenBank/DDBJ whole genome shotgun (WGS) entry which is preliminary data.</text>
</comment>
<accession>A0A2A2HF55</accession>